<feature type="region of interest" description="Disordered" evidence="1">
    <location>
        <begin position="132"/>
        <end position="160"/>
    </location>
</feature>
<feature type="compositionally biased region" description="Basic residues" evidence="1">
    <location>
        <begin position="132"/>
        <end position="150"/>
    </location>
</feature>
<dbReference type="OMA" id="RAHPRND"/>
<gene>
    <name evidence="2" type="ORF">KK1_040851</name>
</gene>
<keyword evidence="3" id="KW-1185">Reference proteome</keyword>
<dbReference type="PANTHER" id="PTHR33052">
    <property type="entry name" value="DUF4228 DOMAIN PROTEIN-RELATED"/>
    <property type="match status" value="1"/>
</dbReference>
<evidence type="ECO:0000256" key="1">
    <source>
        <dbReference type="SAM" id="MobiDB-lite"/>
    </source>
</evidence>
<sequence length="242" mass="27274">MPLSRWICVKNSKTMLLQIVHAGGHVELHDRPVTAAEIMCRYPRCYVAYPYVFKQPWAVIEPDGVLALGQKYYVVPKSTIRKLQRLSPRRSPSPGREISVSSLDYEIRNTQSSKEEKDDGVLPICCLFKNKGSKRHSKNKSKKSKIRSHARNLSLNDNHKNGGLSHESCFVSMFNGSTTKENVGDMTKETRASSSSGHLCDGNTITRKRTQDLTGNGSRNSPKKVIWSSEHWQPSLESITEE</sequence>
<organism evidence="2 3">
    <name type="scientific">Cajanus cajan</name>
    <name type="common">Pigeon pea</name>
    <name type="synonym">Cajanus indicus</name>
    <dbReference type="NCBI Taxonomy" id="3821"/>
    <lineage>
        <taxon>Eukaryota</taxon>
        <taxon>Viridiplantae</taxon>
        <taxon>Streptophyta</taxon>
        <taxon>Embryophyta</taxon>
        <taxon>Tracheophyta</taxon>
        <taxon>Spermatophyta</taxon>
        <taxon>Magnoliopsida</taxon>
        <taxon>eudicotyledons</taxon>
        <taxon>Gunneridae</taxon>
        <taxon>Pentapetalae</taxon>
        <taxon>rosids</taxon>
        <taxon>fabids</taxon>
        <taxon>Fabales</taxon>
        <taxon>Fabaceae</taxon>
        <taxon>Papilionoideae</taxon>
        <taxon>50 kb inversion clade</taxon>
        <taxon>NPAAA clade</taxon>
        <taxon>indigoferoid/millettioid clade</taxon>
        <taxon>Phaseoleae</taxon>
        <taxon>Cajanus</taxon>
    </lineage>
</organism>
<accession>A0A151R5N8</accession>
<evidence type="ECO:0000313" key="2">
    <source>
        <dbReference type="EMBL" id="KYP37934.1"/>
    </source>
</evidence>
<feature type="compositionally biased region" description="Basic and acidic residues" evidence="1">
    <location>
        <begin position="182"/>
        <end position="191"/>
    </location>
</feature>
<protein>
    <submittedName>
        <fullName evidence="2">Uncharacterized protein</fullName>
    </submittedName>
</protein>
<dbReference type="Gramene" id="C.cajan_37899.t">
    <property type="protein sequence ID" value="C.cajan_37899.t.cds1"/>
    <property type="gene ID" value="C.cajan_37899"/>
</dbReference>
<proteinExistence type="predicted"/>
<evidence type="ECO:0000313" key="3">
    <source>
        <dbReference type="Proteomes" id="UP000075243"/>
    </source>
</evidence>
<dbReference type="Pfam" id="PF14009">
    <property type="entry name" value="PADRE"/>
    <property type="match status" value="1"/>
</dbReference>
<dbReference type="InterPro" id="IPR025322">
    <property type="entry name" value="PADRE_dom"/>
</dbReference>
<dbReference type="EMBL" id="KQ484053">
    <property type="protein sequence ID" value="KYP37934.1"/>
    <property type="molecule type" value="Genomic_DNA"/>
</dbReference>
<name>A0A151R5N8_CAJCA</name>
<dbReference type="Proteomes" id="UP000075243">
    <property type="component" value="Unassembled WGS sequence"/>
</dbReference>
<reference evidence="2" key="1">
    <citation type="journal article" date="2012" name="Nat. Biotechnol.">
        <title>Draft genome sequence of pigeonpea (Cajanus cajan), an orphan legume crop of resource-poor farmers.</title>
        <authorList>
            <person name="Varshney R.K."/>
            <person name="Chen W."/>
            <person name="Li Y."/>
            <person name="Bharti A.K."/>
            <person name="Saxena R.K."/>
            <person name="Schlueter J.A."/>
            <person name="Donoghue M.T."/>
            <person name="Azam S."/>
            <person name="Fan G."/>
            <person name="Whaley A.M."/>
            <person name="Farmer A.D."/>
            <person name="Sheridan J."/>
            <person name="Iwata A."/>
            <person name="Tuteja R."/>
            <person name="Penmetsa R.V."/>
            <person name="Wu W."/>
            <person name="Upadhyaya H.D."/>
            <person name="Yang S.P."/>
            <person name="Shah T."/>
            <person name="Saxena K.B."/>
            <person name="Michael T."/>
            <person name="McCombie W.R."/>
            <person name="Yang B."/>
            <person name="Zhang G."/>
            <person name="Yang H."/>
            <person name="Wang J."/>
            <person name="Spillane C."/>
            <person name="Cook D.R."/>
            <person name="May G.D."/>
            <person name="Xu X."/>
            <person name="Jackson S.A."/>
        </authorList>
    </citation>
    <scope>NUCLEOTIDE SEQUENCE [LARGE SCALE GENOMIC DNA]</scope>
</reference>
<feature type="region of interest" description="Disordered" evidence="1">
    <location>
        <begin position="178"/>
        <end position="242"/>
    </location>
</feature>
<dbReference type="AlphaFoldDB" id="A0A151R5N8"/>
<feature type="compositionally biased region" description="Polar residues" evidence="1">
    <location>
        <begin position="230"/>
        <end position="242"/>
    </location>
</feature>